<dbReference type="Proteomes" id="UP001226762">
    <property type="component" value="Unassembled WGS sequence"/>
</dbReference>
<keyword evidence="2" id="KW-1185">Reference proteome</keyword>
<dbReference type="EMBL" id="JANHAX010000002">
    <property type="protein sequence ID" value="MDQ2090240.1"/>
    <property type="molecule type" value="Genomic_DNA"/>
</dbReference>
<comment type="caution">
    <text evidence="1">The sequence shown here is derived from an EMBL/GenBank/DDBJ whole genome shotgun (WGS) entry which is preliminary data.</text>
</comment>
<reference evidence="1" key="2">
    <citation type="submission" date="2023-02" db="EMBL/GenBank/DDBJ databases">
        <title>'Rhodoalgimonas zhirmunskyi' gen. nov., isolated from a red alga.</title>
        <authorList>
            <person name="Nedashkovskaya O.I."/>
            <person name="Otstavnykh N.Y."/>
            <person name="Bystritskaya E.P."/>
            <person name="Balabanova L.A."/>
            <person name="Isaeva M.P."/>
        </authorList>
    </citation>
    <scope>NUCLEOTIDE SEQUENCE</scope>
    <source>
        <strain evidence="1">KCTC 52189</strain>
    </source>
</reference>
<evidence type="ECO:0000313" key="1">
    <source>
        <dbReference type="EMBL" id="MDQ2090240.1"/>
    </source>
</evidence>
<name>A0AAE3WD26_9RHOB</name>
<dbReference type="AlphaFoldDB" id="A0AAE3WD26"/>
<sequence>MARDTRAQSGNDILTMYWRHEHIVRLSAWPTKVEARLYNLSKRAMARLGGELRFSMRGLKTLDLIVQDGAWIIVDRALNDVPIAAWTDFQDSENRALHKPVICELRYYHGHAGLVIKKALRRMEEELSALLDSGEEDSGQVIAFRPKDG</sequence>
<organism evidence="1 2">
    <name type="scientific">Marimonas arenosa</name>
    <dbReference type="NCBI Taxonomy" id="1795305"/>
    <lineage>
        <taxon>Bacteria</taxon>
        <taxon>Pseudomonadati</taxon>
        <taxon>Pseudomonadota</taxon>
        <taxon>Alphaproteobacteria</taxon>
        <taxon>Rhodobacterales</taxon>
        <taxon>Paracoccaceae</taxon>
        <taxon>Marimonas</taxon>
    </lineage>
</organism>
<proteinExistence type="predicted"/>
<protein>
    <submittedName>
        <fullName evidence="1">Uncharacterized protein</fullName>
    </submittedName>
</protein>
<reference evidence="1" key="1">
    <citation type="submission" date="2022-07" db="EMBL/GenBank/DDBJ databases">
        <authorList>
            <person name="Otstavnykh N."/>
            <person name="Isaeva M."/>
            <person name="Bystritskaya E."/>
        </authorList>
    </citation>
    <scope>NUCLEOTIDE SEQUENCE</scope>
    <source>
        <strain evidence="1">KCTC 52189</strain>
    </source>
</reference>
<gene>
    <name evidence="1" type="ORF">NO357_10065</name>
</gene>
<evidence type="ECO:0000313" key="2">
    <source>
        <dbReference type="Proteomes" id="UP001226762"/>
    </source>
</evidence>
<accession>A0AAE3WD26</accession>